<feature type="compositionally biased region" description="Polar residues" evidence="1">
    <location>
        <begin position="26"/>
        <end position="35"/>
    </location>
</feature>
<dbReference type="AlphaFoldDB" id="A0A4Y2IRH2"/>
<gene>
    <name evidence="2" type="ORF">AVEN_57289_1</name>
</gene>
<feature type="region of interest" description="Disordered" evidence="1">
    <location>
        <begin position="102"/>
        <end position="123"/>
    </location>
</feature>
<accession>A0A4Y2IRH2</accession>
<feature type="region of interest" description="Disordered" evidence="1">
    <location>
        <begin position="1"/>
        <end position="43"/>
    </location>
</feature>
<keyword evidence="3" id="KW-1185">Reference proteome</keyword>
<organism evidence="2 3">
    <name type="scientific">Araneus ventricosus</name>
    <name type="common">Orbweaver spider</name>
    <name type="synonym">Epeira ventricosa</name>
    <dbReference type="NCBI Taxonomy" id="182803"/>
    <lineage>
        <taxon>Eukaryota</taxon>
        <taxon>Metazoa</taxon>
        <taxon>Ecdysozoa</taxon>
        <taxon>Arthropoda</taxon>
        <taxon>Chelicerata</taxon>
        <taxon>Arachnida</taxon>
        <taxon>Araneae</taxon>
        <taxon>Araneomorphae</taxon>
        <taxon>Entelegynae</taxon>
        <taxon>Araneoidea</taxon>
        <taxon>Araneidae</taxon>
        <taxon>Araneus</taxon>
    </lineage>
</organism>
<evidence type="ECO:0000256" key="1">
    <source>
        <dbReference type="SAM" id="MobiDB-lite"/>
    </source>
</evidence>
<protein>
    <submittedName>
        <fullName evidence="2">Uncharacterized protein</fullName>
    </submittedName>
</protein>
<sequence length="123" mass="13316">MSEKESQSGLTVEKYTLDSRSVPVDTGQNGVQKSTDPFAGESPEIQGLLEKAIELEMEIQAAIASSKATAPKQTEIREPLKEIMENAVQQQVMIGHLMGRLTSDTKERSPSYAQMVSSSCSPG</sequence>
<dbReference type="EMBL" id="BGPR01002885">
    <property type="protein sequence ID" value="GBM80451.1"/>
    <property type="molecule type" value="Genomic_DNA"/>
</dbReference>
<comment type="caution">
    <text evidence="2">The sequence shown here is derived from an EMBL/GenBank/DDBJ whole genome shotgun (WGS) entry which is preliminary data.</text>
</comment>
<evidence type="ECO:0000313" key="3">
    <source>
        <dbReference type="Proteomes" id="UP000499080"/>
    </source>
</evidence>
<evidence type="ECO:0000313" key="2">
    <source>
        <dbReference type="EMBL" id="GBM80451.1"/>
    </source>
</evidence>
<proteinExistence type="predicted"/>
<feature type="compositionally biased region" description="Polar residues" evidence="1">
    <location>
        <begin position="111"/>
        <end position="123"/>
    </location>
</feature>
<name>A0A4Y2IRH2_ARAVE</name>
<dbReference type="Proteomes" id="UP000499080">
    <property type="component" value="Unassembled WGS sequence"/>
</dbReference>
<reference evidence="2 3" key="1">
    <citation type="journal article" date="2019" name="Sci. Rep.">
        <title>Orb-weaving spider Araneus ventricosus genome elucidates the spidroin gene catalogue.</title>
        <authorList>
            <person name="Kono N."/>
            <person name="Nakamura H."/>
            <person name="Ohtoshi R."/>
            <person name="Moran D.A.P."/>
            <person name="Shinohara A."/>
            <person name="Yoshida Y."/>
            <person name="Fujiwara M."/>
            <person name="Mori M."/>
            <person name="Tomita M."/>
            <person name="Arakawa K."/>
        </authorList>
    </citation>
    <scope>NUCLEOTIDE SEQUENCE [LARGE SCALE GENOMIC DNA]</scope>
</reference>